<comment type="subcellular location">
    <subcellularLocation>
        <location evidence="2">Mitochondrion inner membrane</location>
        <topology evidence="2">Single-pass membrane protein</topology>
        <orientation evidence="2">Matrix side</orientation>
    </subcellularLocation>
</comment>
<dbReference type="GO" id="GO:0022900">
    <property type="term" value="P:electron transport chain"/>
    <property type="evidence" value="ECO:0007669"/>
    <property type="project" value="InterPro"/>
</dbReference>
<keyword evidence="5" id="KW-0679">Respiratory chain</keyword>
<evidence type="ECO:0000313" key="13">
    <source>
        <dbReference type="EMBL" id="ODQ58969.1"/>
    </source>
</evidence>
<accession>A0A1E3P0I2</accession>
<proteinExistence type="inferred from homology"/>
<evidence type="ECO:0000256" key="10">
    <source>
        <dbReference type="ARBA" id="ARBA00023128"/>
    </source>
</evidence>
<evidence type="ECO:0000256" key="7">
    <source>
        <dbReference type="ARBA" id="ARBA00022792"/>
    </source>
</evidence>
<keyword evidence="9 12" id="KW-1133">Transmembrane helix</keyword>
<evidence type="ECO:0000256" key="1">
    <source>
        <dbReference type="ARBA" id="ARBA00003195"/>
    </source>
</evidence>
<keyword evidence="8" id="KW-0249">Electron transport</keyword>
<dbReference type="STRING" id="683960.A0A1E3P0I2"/>
<keyword evidence="11 12" id="KW-0472">Membrane</keyword>
<dbReference type="RefSeq" id="XP_019038176.1">
    <property type="nucleotide sequence ID" value="XM_019183554.1"/>
</dbReference>
<dbReference type="PANTHER" id="PTHR15082:SF2">
    <property type="entry name" value="NADH DEHYDROGENASE [UBIQUINONE] 1 BETA SUBCOMPLEX SUBUNIT 3"/>
    <property type="match status" value="1"/>
</dbReference>
<evidence type="ECO:0000256" key="2">
    <source>
        <dbReference type="ARBA" id="ARBA00004298"/>
    </source>
</evidence>
<dbReference type="PANTHER" id="PTHR15082">
    <property type="entry name" value="NADH-UBIQUINONE OXIDOREDUCTASE B12 SUBUNIT"/>
    <property type="match status" value="1"/>
</dbReference>
<evidence type="ECO:0000313" key="14">
    <source>
        <dbReference type="Proteomes" id="UP000094112"/>
    </source>
</evidence>
<evidence type="ECO:0000256" key="6">
    <source>
        <dbReference type="ARBA" id="ARBA00022692"/>
    </source>
</evidence>
<evidence type="ECO:0008006" key="15">
    <source>
        <dbReference type="Google" id="ProtNLM"/>
    </source>
</evidence>
<dbReference type="GO" id="GO:0032981">
    <property type="term" value="P:mitochondrial respiratory chain complex I assembly"/>
    <property type="evidence" value="ECO:0007669"/>
    <property type="project" value="TreeGrafter"/>
</dbReference>
<dbReference type="OrthoDB" id="521512at2759"/>
<keyword evidence="14" id="KW-1185">Reference proteome</keyword>
<sequence>MAVDPFARREAWRYQGHNTRFNRFKNVWPGFFWGVGAFAVYVAAEKVFFPPKSHHEHEDEHH</sequence>
<keyword evidence="7" id="KW-0999">Mitochondrion inner membrane</keyword>
<evidence type="ECO:0000256" key="5">
    <source>
        <dbReference type="ARBA" id="ARBA00022660"/>
    </source>
</evidence>
<comment type="function">
    <text evidence="1">Accessory subunit of the mitochondrial membrane respiratory chain NADH dehydrogenase (Complex I), that is believed not to be involved in catalysis. Complex I functions in the transfer of electrons from NADH to the respiratory chain. The immediate electron acceptor for the enzyme is believed to be ubiquinone.</text>
</comment>
<dbReference type="GeneID" id="30200800"/>
<dbReference type="InterPro" id="IPR012576">
    <property type="entry name" value="NDUFB3"/>
</dbReference>
<protein>
    <recommendedName>
        <fullName evidence="15">NADH-ubiquinone oxidoreductase B12 subunit</fullName>
    </recommendedName>
</protein>
<reference evidence="13 14" key="1">
    <citation type="journal article" date="2016" name="Proc. Natl. Acad. Sci. U.S.A.">
        <title>Comparative genomics of biotechnologically important yeasts.</title>
        <authorList>
            <person name="Riley R."/>
            <person name="Haridas S."/>
            <person name="Wolfe K.H."/>
            <person name="Lopes M.R."/>
            <person name="Hittinger C.T."/>
            <person name="Goeker M."/>
            <person name="Salamov A.A."/>
            <person name="Wisecaver J.H."/>
            <person name="Long T.M."/>
            <person name="Calvey C.H."/>
            <person name="Aerts A.L."/>
            <person name="Barry K.W."/>
            <person name="Choi C."/>
            <person name="Clum A."/>
            <person name="Coughlan A.Y."/>
            <person name="Deshpande S."/>
            <person name="Douglass A.P."/>
            <person name="Hanson S.J."/>
            <person name="Klenk H.-P."/>
            <person name="LaButti K.M."/>
            <person name="Lapidus A."/>
            <person name="Lindquist E.A."/>
            <person name="Lipzen A.M."/>
            <person name="Meier-Kolthoff J.P."/>
            <person name="Ohm R.A."/>
            <person name="Otillar R.P."/>
            <person name="Pangilinan J.L."/>
            <person name="Peng Y."/>
            <person name="Rokas A."/>
            <person name="Rosa C.A."/>
            <person name="Scheuner C."/>
            <person name="Sibirny A.A."/>
            <person name="Slot J.C."/>
            <person name="Stielow J.B."/>
            <person name="Sun H."/>
            <person name="Kurtzman C.P."/>
            <person name="Blackwell M."/>
            <person name="Grigoriev I.V."/>
            <person name="Jeffries T.W."/>
        </authorList>
    </citation>
    <scope>NUCLEOTIDE SEQUENCE [LARGE SCALE GENOMIC DNA]</scope>
    <source>
        <strain evidence="14">ATCC 58044 / CBS 1984 / NCYC 433 / NRRL Y-366-8</strain>
    </source>
</reference>
<name>A0A1E3P0I2_WICAA</name>
<keyword evidence="6 12" id="KW-0812">Transmembrane</keyword>
<dbReference type="AlphaFoldDB" id="A0A1E3P0I2"/>
<evidence type="ECO:0000256" key="11">
    <source>
        <dbReference type="ARBA" id="ARBA00023136"/>
    </source>
</evidence>
<dbReference type="Pfam" id="PF08122">
    <property type="entry name" value="NDUF_B12"/>
    <property type="match status" value="1"/>
</dbReference>
<keyword evidence="10" id="KW-0496">Mitochondrion</keyword>
<organism evidence="13 14">
    <name type="scientific">Wickerhamomyces anomalus (strain ATCC 58044 / CBS 1984 / NCYC 433 / NRRL Y-366-8)</name>
    <name type="common">Yeast</name>
    <name type="synonym">Hansenula anomala</name>
    <dbReference type="NCBI Taxonomy" id="683960"/>
    <lineage>
        <taxon>Eukaryota</taxon>
        <taxon>Fungi</taxon>
        <taxon>Dikarya</taxon>
        <taxon>Ascomycota</taxon>
        <taxon>Saccharomycotina</taxon>
        <taxon>Saccharomycetes</taxon>
        <taxon>Phaffomycetales</taxon>
        <taxon>Wickerhamomycetaceae</taxon>
        <taxon>Wickerhamomyces</taxon>
    </lineage>
</organism>
<dbReference type="EMBL" id="KV454211">
    <property type="protein sequence ID" value="ODQ58969.1"/>
    <property type="molecule type" value="Genomic_DNA"/>
</dbReference>
<dbReference type="Proteomes" id="UP000094112">
    <property type="component" value="Unassembled WGS sequence"/>
</dbReference>
<gene>
    <name evidence="13" type="ORF">WICANDRAFT_63473</name>
</gene>
<evidence type="ECO:0000256" key="3">
    <source>
        <dbReference type="ARBA" id="ARBA00005667"/>
    </source>
</evidence>
<evidence type="ECO:0000256" key="9">
    <source>
        <dbReference type="ARBA" id="ARBA00022989"/>
    </source>
</evidence>
<evidence type="ECO:0000256" key="4">
    <source>
        <dbReference type="ARBA" id="ARBA00022448"/>
    </source>
</evidence>
<dbReference type="GO" id="GO:0005743">
    <property type="term" value="C:mitochondrial inner membrane"/>
    <property type="evidence" value="ECO:0007669"/>
    <property type="project" value="UniProtKB-SubCell"/>
</dbReference>
<feature type="transmembrane region" description="Helical" evidence="12">
    <location>
        <begin position="27"/>
        <end position="44"/>
    </location>
</feature>
<evidence type="ECO:0000256" key="12">
    <source>
        <dbReference type="SAM" id="Phobius"/>
    </source>
</evidence>
<keyword evidence="4" id="KW-0813">Transport</keyword>
<evidence type="ECO:0000256" key="8">
    <source>
        <dbReference type="ARBA" id="ARBA00022982"/>
    </source>
</evidence>
<comment type="similarity">
    <text evidence="3">Belongs to the complex I NDUFB3 subunit family.</text>
</comment>